<dbReference type="EMBL" id="VSRR010053483">
    <property type="protein sequence ID" value="MPC80249.1"/>
    <property type="molecule type" value="Genomic_DNA"/>
</dbReference>
<accession>A0A5B7IEI3</accession>
<proteinExistence type="predicted"/>
<gene>
    <name evidence="2" type="ORF">E2C01_074823</name>
</gene>
<reference evidence="2 3" key="1">
    <citation type="submission" date="2019-05" db="EMBL/GenBank/DDBJ databases">
        <title>Another draft genome of Portunus trituberculatus and its Hox gene families provides insights of decapod evolution.</title>
        <authorList>
            <person name="Jeong J.-H."/>
            <person name="Song I."/>
            <person name="Kim S."/>
            <person name="Choi T."/>
            <person name="Kim D."/>
            <person name="Ryu S."/>
            <person name="Kim W."/>
        </authorList>
    </citation>
    <scope>NUCLEOTIDE SEQUENCE [LARGE SCALE GENOMIC DNA]</scope>
    <source>
        <tissue evidence="2">Muscle</tissue>
    </source>
</reference>
<protein>
    <submittedName>
        <fullName evidence="2">Uncharacterized protein</fullName>
    </submittedName>
</protein>
<evidence type="ECO:0000313" key="3">
    <source>
        <dbReference type="Proteomes" id="UP000324222"/>
    </source>
</evidence>
<dbReference type="Proteomes" id="UP000324222">
    <property type="component" value="Unassembled WGS sequence"/>
</dbReference>
<keyword evidence="3" id="KW-1185">Reference proteome</keyword>
<feature type="region of interest" description="Disordered" evidence="1">
    <location>
        <begin position="1"/>
        <end position="25"/>
    </location>
</feature>
<dbReference type="AlphaFoldDB" id="A0A5B7IEI3"/>
<comment type="caution">
    <text evidence="2">The sequence shown here is derived from an EMBL/GenBank/DDBJ whole genome shotgun (WGS) entry which is preliminary data.</text>
</comment>
<organism evidence="2 3">
    <name type="scientific">Portunus trituberculatus</name>
    <name type="common">Swimming crab</name>
    <name type="synonym">Neptunus trituberculatus</name>
    <dbReference type="NCBI Taxonomy" id="210409"/>
    <lineage>
        <taxon>Eukaryota</taxon>
        <taxon>Metazoa</taxon>
        <taxon>Ecdysozoa</taxon>
        <taxon>Arthropoda</taxon>
        <taxon>Crustacea</taxon>
        <taxon>Multicrustacea</taxon>
        <taxon>Malacostraca</taxon>
        <taxon>Eumalacostraca</taxon>
        <taxon>Eucarida</taxon>
        <taxon>Decapoda</taxon>
        <taxon>Pleocyemata</taxon>
        <taxon>Brachyura</taxon>
        <taxon>Eubrachyura</taxon>
        <taxon>Portunoidea</taxon>
        <taxon>Portunidae</taxon>
        <taxon>Portuninae</taxon>
        <taxon>Portunus</taxon>
    </lineage>
</organism>
<evidence type="ECO:0000313" key="2">
    <source>
        <dbReference type="EMBL" id="MPC80249.1"/>
    </source>
</evidence>
<sequence>MQLTKFHSREGSHQETNNRSYLPDPSGGLIYKIPTSSHSLENPAFRFLNIKMTVLYNVQNHRVISDLPLLRVVTQPAS</sequence>
<name>A0A5B7IEI3_PORTR</name>
<evidence type="ECO:0000256" key="1">
    <source>
        <dbReference type="SAM" id="MobiDB-lite"/>
    </source>
</evidence>